<evidence type="ECO:0000313" key="1">
    <source>
        <dbReference type="EMBL" id="RDV05139.1"/>
    </source>
</evidence>
<dbReference type="InterPro" id="IPR037171">
    <property type="entry name" value="NagB/RpiA_transferase-like"/>
</dbReference>
<gene>
    <name evidence="1" type="ORF">DXH78_11530</name>
</gene>
<keyword evidence="2" id="KW-1185">Reference proteome</keyword>
<comment type="caution">
    <text evidence="1">The sequence shown here is derived from an EMBL/GenBank/DDBJ whole genome shotgun (WGS) entry which is preliminary data.</text>
</comment>
<proteinExistence type="predicted"/>
<accession>A0A371BC11</accession>
<evidence type="ECO:0000313" key="2">
    <source>
        <dbReference type="Proteomes" id="UP000263993"/>
    </source>
</evidence>
<dbReference type="OrthoDB" id="9777193at2"/>
<dbReference type="Proteomes" id="UP000263993">
    <property type="component" value="Unassembled WGS sequence"/>
</dbReference>
<dbReference type="Gene3D" id="3.40.1080.10">
    <property type="entry name" value="Glutaconate Coenzyme A-transferase"/>
    <property type="match status" value="1"/>
</dbReference>
<protein>
    <submittedName>
        <fullName evidence="1">CoA synthetase</fullName>
    </submittedName>
</protein>
<dbReference type="InterPro" id="IPR004165">
    <property type="entry name" value="CoA_trans_fam_I"/>
</dbReference>
<dbReference type="GO" id="GO:0008410">
    <property type="term" value="F:CoA-transferase activity"/>
    <property type="evidence" value="ECO:0007669"/>
    <property type="project" value="InterPro"/>
</dbReference>
<name>A0A371BC11_9BRAD</name>
<reference evidence="2" key="1">
    <citation type="submission" date="2018-08" db="EMBL/GenBank/DDBJ databases">
        <authorList>
            <person name="Kim S.-J."/>
            <person name="Jung G.-Y."/>
        </authorList>
    </citation>
    <scope>NUCLEOTIDE SEQUENCE [LARGE SCALE GENOMIC DNA]</scope>
    <source>
        <strain evidence="2">GY_H</strain>
    </source>
</reference>
<organism evidence="1 2">
    <name type="scientific">Undibacter mobilis</name>
    <dbReference type="NCBI Taxonomy" id="2292256"/>
    <lineage>
        <taxon>Bacteria</taxon>
        <taxon>Pseudomonadati</taxon>
        <taxon>Pseudomonadota</taxon>
        <taxon>Alphaproteobacteria</taxon>
        <taxon>Hyphomicrobiales</taxon>
        <taxon>Nitrobacteraceae</taxon>
        <taxon>Undibacter</taxon>
    </lineage>
</organism>
<dbReference type="Pfam" id="PF01144">
    <property type="entry name" value="CoA_trans"/>
    <property type="match status" value="1"/>
</dbReference>
<dbReference type="Gene3D" id="3.30.30.40">
    <property type="match status" value="1"/>
</dbReference>
<dbReference type="EMBL" id="QRGO01000001">
    <property type="protein sequence ID" value="RDV05139.1"/>
    <property type="molecule type" value="Genomic_DNA"/>
</dbReference>
<dbReference type="SMART" id="SM00882">
    <property type="entry name" value="CoA_trans"/>
    <property type="match status" value="1"/>
</dbReference>
<sequence>MTLQTLDEAIATITDGCMLIVPREVCGVPMAATRALIRRGVKSLHLVALPTSSLQADLLIGAGCVATLETSAVSLGELGPAPRFTAAVLSGAIRMKDATCPALHAALQAAEKGVPFMPLRGLIGSDVLKYRDDWKVIDSPFGESDPIVLLPAINPDVALFHAPLADEHGNVWIGRQRELVTMAHAAKRTIVTVETIEKRNLLDDPIYAAGTLPGFYVDAIAVAENGAWPLPLPDRYRADVEHLAMYAKMATSEAGFGEYLARHVYAEQPLSASS</sequence>
<dbReference type="AlphaFoldDB" id="A0A371BC11"/>
<dbReference type="SUPFAM" id="SSF100950">
    <property type="entry name" value="NagB/RpiA/CoA transferase-like"/>
    <property type="match status" value="1"/>
</dbReference>
<dbReference type="RefSeq" id="WP_115517166.1">
    <property type="nucleotide sequence ID" value="NZ_QRGO01000001.1"/>
</dbReference>